<evidence type="ECO:0000313" key="7">
    <source>
        <dbReference type="Proteomes" id="UP000184533"/>
    </source>
</evidence>
<dbReference type="SUPFAM" id="SSF55729">
    <property type="entry name" value="Acyl-CoA N-acyltransferases (Nat)"/>
    <property type="match status" value="1"/>
</dbReference>
<protein>
    <submittedName>
        <fullName evidence="5">Acetyltransferase (GNAT) family protein</fullName>
    </submittedName>
</protein>
<dbReference type="EMBL" id="LAJF01000090">
    <property type="protein sequence ID" value="KKB83639.1"/>
    <property type="molecule type" value="Genomic_DNA"/>
</dbReference>
<keyword evidence="2" id="KW-0012">Acyltransferase</keyword>
<evidence type="ECO:0000313" key="5">
    <source>
        <dbReference type="EMBL" id="SHF95791.1"/>
    </source>
</evidence>
<keyword evidence="1 5" id="KW-0808">Transferase</keyword>
<dbReference type="RefSeq" id="WP_046135949.1">
    <property type="nucleotide sequence ID" value="NZ_FQVC01000019.1"/>
</dbReference>
<dbReference type="PANTHER" id="PTHR43877:SF2">
    <property type="entry name" value="AMINOALKYLPHOSPHONATE N-ACETYLTRANSFERASE-RELATED"/>
    <property type="match status" value="1"/>
</dbReference>
<accession>A0A0F5LNF9</accession>
<evidence type="ECO:0000313" key="6">
    <source>
        <dbReference type="Proteomes" id="UP000033608"/>
    </source>
</evidence>
<gene>
    <name evidence="5" type="ORF">SAMN02745223_03990</name>
    <name evidence="4" type="ORF">VW29_14255</name>
</gene>
<dbReference type="EMBL" id="FQVC01000019">
    <property type="protein sequence ID" value="SHF95791.1"/>
    <property type="molecule type" value="Genomic_DNA"/>
</dbReference>
<reference evidence="4 6" key="1">
    <citation type="submission" date="2015-03" db="EMBL/GenBank/DDBJ databases">
        <authorList>
            <person name="Hassan Y.I."/>
            <person name="Lepp D."/>
            <person name="Zhou T."/>
        </authorList>
    </citation>
    <scope>NUCLEOTIDE SEQUENCE [LARGE SCALE GENOMIC DNA]</scope>
    <source>
        <strain evidence="4 6">DSM 17137</strain>
    </source>
</reference>
<dbReference type="GO" id="GO:0016747">
    <property type="term" value="F:acyltransferase activity, transferring groups other than amino-acyl groups"/>
    <property type="evidence" value="ECO:0007669"/>
    <property type="project" value="InterPro"/>
</dbReference>
<organism evidence="4 6">
    <name type="scientific">Devosia limi DSM 17137</name>
    <dbReference type="NCBI Taxonomy" id="1121477"/>
    <lineage>
        <taxon>Bacteria</taxon>
        <taxon>Pseudomonadati</taxon>
        <taxon>Pseudomonadota</taxon>
        <taxon>Alphaproteobacteria</taxon>
        <taxon>Hyphomicrobiales</taxon>
        <taxon>Devosiaceae</taxon>
        <taxon>Devosia</taxon>
    </lineage>
</organism>
<dbReference type="InterPro" id="IPR050832">
    <property type="entry name" value="Bact_Acetyltransf"/>
</dbReference>
<evidence type="ECO:0000256" key="2">
    <source>
        <dbReference type="ARBA" id="ARBA00023315"/>
    </source>
</evidence>
<evidence type="ECO:0000313" key="4">
    <source>
        <dbReference type="EMBL" id="KKB83639.1"/>
    </source>
</evidence>
<dbReference type="OrthoDB" id="9775595at2"/>
<dbReference type="InterPro" id="IPR016181">
    <property type="entry name" value="Acyl_CoA_acyltransferase"/>
</dbReference>
<dbReference type="PROSITE" id="PS51186">
    <property type="entry name" value="GNAT"/>
    <property type="match status" value="1"/>
</dbReference>
<evidence type="ECO:0000256" key="1">
    <source>
        <dbReference type="ARBA" id="ARBA00022679"/>
    </source>
</evidence>
<name>A0A0F5LNF9_9HYPH</name>
<dbReference type="Pfam" id="PF24553">
    <property type="entry name" value="Rv0428c_C"/>
    <property type="match status" value="1"/>
</dbReference>
<dbReference type="Proteomes" id="UP000184533">
    <property type="component" value="Unassembled WGS sequence"/>
</dbReference>
<dbReference type="PANTHER" id="PTHR43877">
    <property type="entry name" value="AMINOALKYLPHOSPHONATE N-ACETYLTRANSFERASE-RELATED-RELATED"/>
    <property type="match status" value="1"/>
</dbReference>
<feature type="domain" description="N-acetyltransferase" evidence="3">
    <location>
        <begin position="104"/>
        <end position="250"/>
    </location>
</feature>
<sequence>MTLPNTADIEAASLLAWPAVETQHDGAWVARFANGYTKRANSIQSLDPADHADAGARIEALAEQYRARGLRPTFRITPLAAPAVIAELDARNWDVYETSLVLAMPLRPVGRPVAALTKLFEPTDPQWINAQGAMAGNDAAIQASFAAITAQMTAPTRGILVFDDEYRPVGAALAVNANGIAIFLNVVVDEAARGLGYGRAVMNAALNWTSQSGAQSAAIQVLADNVPAVSLYRSLGFTEIYSYHYRRPQL</sequence>
<dbReference type="Proteomes" id="UP000033608">
    <property type="component" value="Unassembled WGS sequence"/>
</dbReference>
<dbReference type="CDD" id="cd04301">
    <property type="entry name" value="NAT_SF"/>
    <property type="match status" value="1"/>
</dbReference>
<evidence type="ECO:0000259" key="3">
    <source>
        <dbReference type="PROSITE" id="PS51186"/>
    </source>
</evidence>
<reference evidence="5 7" key="2">
    <citation type="submission" date="2016-11" db="EMBL/GenBank/DDBJ databases">
        <authorList>
            <person name="Jaros S."/>
            <person name="Januszkiewicz K."/>
            <person name="Wedrychowicz H."/>
        </authorList>
    </citation>
    <scope>NUCLEOTIDE SEQUENCE [LARGE SCALE GENOMIC DNA]</scope>
    <source>
        <strain evidence="5 7">DSM 17137</strain>
    </source>
</reference>
<dbReference type="AlphaFoldDB" id="A0A0F5LNF9"/>
<dbReference type="Gene3D" id="3.40.630.30">
    <property type="match status" value="1"/>
</dbReference>
<dbReference type="InterPro" id="IPR000182">
    <property type="entry name" value="GNAT_dom"/>
</dbReference>
<proteinExistence type="predicted"/>
<dbReference type="PATRIC" id="fig|1121477.3.peg.4019"/>
<dbReference type="InterPro" id="IPR056935">
    <property type="entry name" value="Rv0428c-like_C"/>
</dbReference>
<dbReference type="STRING" id="1121477.SAMN02745223_03990"/>
<keyword evidence="6" id="KW-1185">Reference proteome</keyword>